<dbReference type="GO" id="GO:0005524">
    <property type="term" value="F:ATP binding"/>
    <property type="evidence" value="ECO:0007669"/>
    <property type="project" value="UniProtKB-UniRule"/>
</dbReference>
<dbReference type="PRINTS" id="PR00126">
    <property type="entry name" value="ATPASEGAMMA"/>
</dbReference>
<comment type="function">
    <text evidence="1 10">Produces ATP from ADP in the presence of a proton gradient across the membrane. The gamma chain is believed to be important in regulating ATPase activity and the flow of protons through the CF(0) complex.</text>
</comment>
<dbReference type="PANTHER" id="PTHR11693">
    <property type="entry name" value="ATP SYNTHASE GAMMA CHAIN"/>
    <property type="match status" value="1"/>
</dbReference>
<sequence>MSTMRELKGRIGSVQSSQKITGAMKMISSAKLRKAEQALHGMAPYREQLQLTINNLLEADREYESPLAQQRPVHRIALVLLASDEGLCGAYNSNLYKALLSRVSELENEFSGQLAIDVYPVGKKVISAVNRTEGVNMCQRDYFHAKSTPDELKRFIGEMTASFLGSEYDRVECIYTHYKSVASQIVKTRILLPISIEDMHSVEKPASRITPYIYEPDRASIFETVLPLYVNASFIEACLQSRTSEQGARILAMQTASDNAGKLLDELRLEYNKLRQQGITNELLDIVGGSIR</sequence>
<keyword evidence="10" id="KW-1003">Cell membrane</keyword>
<dbReference type="CDD" id="cd12151">
    <property type="entry name" value="F1-ATPase_gamma"/>
    <property type="match status" value="1"/>
</dbReference>
<comment type="subcellular location">
    <subcellularLocation>
        <location evidence="10">Cell membrane</location>
        <topology evidence="10">Peripheral membrane protein</topology>
    </subcellularLocation>
    <subcellularLocation>
        <location evidence="2">Membrane</location>
        <topology evidence="2">Peripheral membrane protein</topology>
    </subcellularLocation>
</comment>
<evidence type="ECO:0000256" key="9">
    <source>
        <dbReference type="ARBA" id="ARBA00023310"/>
    </source>
</evidence>
<dbReference type="GO" id="GO:0046933">
    <property type="term" value="F:proton-transporting ATP synthase activity, rotational mechanism"/>
    <property type="evidence" value="ECO:0007669"/>
    <property type="project" value="UniProtKB-UniRule"/>
</dbReference>
<reference evidence="11" key="2">
    <citation type="journal article" date="2021" name="PeerJ">
        <title>Extensive microbial diversity within the chicken gut microbiome revealed by metagenomics and culture.</title>
        <authorList>
            <person name="Gilroy R."/>
            <person name="Ravi A."/>
            <person name="Getino M."/>
            <person name="Pursley I."/>
            <person name="Horton D.L."/>
            <person name="Alikhan N.F."/>
            <person name="Baker D."/>
            <person name="Gharbi K."/>
            <person name="Hall N."/>
            <person name="Watson M."/>
            <person name="Adriaenssens E.M."/>
            <person name="Foster-Nyarko E."/>
            <person name="Jarju S."/>
            <person name="Secka A."/>
            <person name="Antonio M."/>
            <person name="Oren A."/>
            <person name="Chaudhuri R.R."/>
            <person name="La Ragione R."/>
            <person name="Hildebrand F."/>
            <person name="Pallen M.J."/>
        </authorList>
    </citation>
    <scope>NUCLEOTIDE SEQUENCE</scope>
    <source>
        <strain evidence="11">21143</strain>
    </source>
</reference>
<dbReference type="InterPro" id="IPR035968">
    <property type="entry name" value="ATP_synth_F1_ATPase_gsu"/>
</dbReference>
<dbReference type="GO" id="GO:0045259">
    <property type="term" value="C:proton-transporting ATP synthase complex"/>
    <property type="evidence" value="ECO:0007669"/>
    <property type="project" value="UniProtKB-KW"/>
</dbReference>
<dbReference type="SUPFAM" id="SSF52943">
    <property type="entry name" value="ATP synthase (F1-ATPase), gamma subunit"/>
    <property type="match status" value="1"/>
</dbReference>
<reference evidence="11" key="1">
    <citation type="submission" date="2020-10" db="EMBL/GenBank/DDBJ databases">
        <authorList>
            <person name="Gilroy R."/>
        </authorList>
    </citation>
    <scope>NUCLEOTIDE SEQUENCE</scope>
    <source>
        <strain evidence="11">21143</strain>
    </source>
</reference>
<evidence type="ECO:0000313" key="11">
    <source>
        <dbReference type="EMBL" id="HIT39384.1"/>
    </source>
</evidence>
<dbReference type="HAMAP" id="MF_00815">
    <property type="entry name" value="ATP_synth_gamma_bact"/>
    <property type="match status" value="1"/>
</dbReference>
<keyword evidence="9 10" id="KW-0066">ATP synthesis</keyword>
<accession>A0A9D1KD87</accession>
<name>A0A9D1KD87_9BACT</name>
<dbReference type="NCBIfam" id="TIGR01146">
    <property type="entry name" value="ATPsyn_F1gamma"/>
    <property type="match status" value="1"/>
</dbReference>
<comment type="caution">
    <text evidence="11">The sequence shown here is derived from an EMBL/GenBank/DDBJ whole genome shotgun (WGS) entry which is preliminary data.</text>
</comment>
<comment type="similarity">
    <text evidence="3 10">Belongs to the ATPase gamma chain family.</text>
</comment>
<dbReference type="EMBL" id="DVKT01000036">
    <property type="protein sequence ID" value="HIT39384.1"/>
    <property type="molecule type" value="Genomic_DNA"/>
</dbReference>
<keyword evidence="7 10" id="KW-0472">Membrane</keyword>
<keyword evidence="6 10" id="KW-0406">Ion transport</keyword>
<evidence type="ECO:0000256" key="8">
    <source>
        <dbReference type="ARBA" id="ARBA00023196"/>
    </source>
</evidence>
<evidence type="ECO:0000256" key="6">
    <source>
        <dbReference type="ARBA" id="ARBA00023065"/>
    </source>
</evidence>
<evidence type="ECO:0000256" key="10">
    <source>
        <dbReference type="HAMAP-Rule" id="MF_00815"/>
    </source>
</evidence>
<evidence type="ECO:0000256" key="7">
    <source>
        <dbReference type="ARBA" id="ARBA00023136"/>
    </source>
</evidence>
<comment type="subunit">
    <text evidence="10">F-type ATPases have 2 components, CF(1) - the catalytic core - and CF(0) - the membrane proton channel. CF(1) has five subunits: alpha(3), beta(3), gamma(1), delta(1), epsilon(1). CF(0) has three main subunits: a, b and c.</text>
</comment>
<dbReference type="AlphaFoldDB" id="A0A9D1KD87"/>
<organism evidence="11 12">
    <name type="scientific">Candidatus Caccoplasma intestinavium</name>
    <dbReference type="NCBI Taxonomy" id="2840716"/>
    <lineage>
        <taxon>Bacteria</taxon>
        <taxon>Pseudomonadati</taxon>
        <taxon>Bacteroidota</taxon>
        <taxon>Bacteroidia</taxon>
        <taxon>Bacteroidales</taxon>
        <taxon>Bacteroidaceae</taxon>
        <taxon>Bacteroidaceae incertae sedis</taxon>
        <taxon>Candidatus Caccoplasma</taxon>
    </lineage>
</organism>
<evidence type="ECO:0000256" key="4">
    <source>
        <dbReference type="ARBA" id="ARBA00022448"/>
    </source>
</evidence>
<dbReference type="Proteomes" id="UP000886722">
    <property type="component" value="Unassembled WGS sequence"/>
</dbReference>
<dbReference type="GO" id="GO:0042777">
    <property type="term" value="P:proton motive force-driven plasma membrane ATP synthesis"/>
    <property type="evidence" value="ECO:0007669"/>
    <property type="project" value="UniProtKB-UniRule"/>
</dbReference>
<evidence type="ECO:0000256" key="1">
    <source>
        <dbReference type="ARBA" id="ARBA00003456"/>
    </source>
</evidence>
<proteinExistence type="inferred from homology"/>
<dbReference type="InterPro" id="IPR000131">
    <property type="entry name" value="ATP_synth_F1_gsu"/>
</dbReference>
<keyword evidence="8 10" id="KW-0139">CF(1)</keyword>
<evidence type="ECO:0000256" key="3">
    <source>
        <dbReference type="ARBA" id="ARBA00007681"/>
    </source>
</evidence>
<gene>
    <name evidence="10 11" type="primary">atpG</name>
    <name evidence="11" type="ORF">IAD06_05045</name>
</gene>
<keyword evidence="5 10" id="KW-0375">Hydrogen ion transport</keyword>
<dbReference type="GO" id="GO:0005886">
    <property type="term" value="C:plasma membrane"/>
    <property type="evidence" value="ECO:0007669"/>
    <property type="project" value="UniProtKB-SubCell"/>
</dbReference>
<dbReference type="Gene3D" id="1.10.287.80">
    <property type="entry name" value="ATP synthase, gamma subunit, helix hairpin domain"/>
    <property type="match status" value="1"/>
</dbReference>
<dbReference type="Pfam" id="PF00231">
    <property type="entry name" value="ATP-synt"/>
    <property type="match status" value="1"/>
</dbReference>
<dbReference type="Gene3D" id="3.40.1380.10">
    <property type="match status" value="1"/>
</dbReference>
<evidence type="ECO:0000313" key="12">
    <source>
        <dbReference type="Proteomes" id="UP000886722"/>
    </source>
</evidence>
<protein>
    <recommendedName>
        <fullName evidence="10">ATP synthase gamma chain</fullName>
    </recommendedName>
    <alternativeName>
        <fullName evidence="10">ATP synthase F1 sector gamma subunit</fullName>
    </alternativeName>
    <alternativeName>
        <fullName evidence="10">F-ATPase gamma subunit</fullName>
    </alternativeName>
</protein>
<dbReference type="PANTHER" id="PTHR11693:SF22">
    <property type="entry name" value="ATP SYNTHASE SUBUNIT GAMMA, MITOCHONDRIAL"/>
    <property type="match status" value="1"/>
</dbReference>
<evidence type="ECO:0000256" key="2">
    <source>
        <dbReference type="ARBA" id="ARBA00004170"/>
    </source>
</evidence>
<keyword evidence="4 10" id="KW-0813">Transport</keyword>
<evidence type="ECO:0000256" key="5">
    <source>
        <dbReference type="ARBA" id="ARBA00022781"/>
    </source>
</evidence>